<organism evidence="2 3">
    <name type="scientific">Canavalia gladiata</name>
    <name type="common">Sword bean</name>
    <name type="synonym">Dolichos gladiatus</name>
    <dbReference type="NCBI Taxonomy" id="3824"/>
    <lineage>
        <taxon>Eukaryota</taxon>
        <taxon>Viridiplantae</taxon>
        <taxon>Streptophyta</taxon>
        <taxon>Embryophyta</taxon>
        <taxon>Tracheophyta</taxon>
        <taxon>Spermatophyta</taxon>
        <taxon>Magnoliopsida</taxon>
        <taxon>eudicotyledons</taxon>
        <taxon>Gunneridae</taxon>
        <taxon>Pentapetalae</taxon>
        <taxon>rosids</taxon>
        <taxon>fabids</taxon>
        <taxon>Fabales</taxon>
        <taxon>Fabaceae</taxon>
        <taxon>Papilionoideae</taxon>
        <taxon>50 kb inversion clade</taxon>
        <taxon>NPAAA clade</taxon>
        <taxon>indigoferoid/millettioid clade</taxon>
        <taxon>Phaseoleae</taxon>
        <taxon>Canavalia</taxon>
    </lineage>
</organism>
<accession>A0AAN9Q709</accession>
<feature type="transmembrane region" description="Helical" evidence="1">
    <location>
        <begin position="28"/>
        <end position="55"/>
    </location>
</feature>
<protein>
    <submittedName>
        <fullName evidence="2">Uncharacterized protein</fullName>
    </submittedName>
</protein>
<sequence>MNTLVGICSNRMNMINGDVFFHVTSFKFLYIFANCNLHLFFMVIRDIAAMAISFLSQSLHPMPSQKSQLALLKPVHTPNVFLRKSTVRNALPVTQTYAENVRHEFSDTT</sequence>
<keyword evidence="1" id="KW-1133">Transmembrane helix</keyword>
<comment type="caution">
    <text evidence="2">The sequence shown here is derived from an EMBL/GenBank/DDBJ whole genome shotgun (WGS) entry which is preliminary data.</text>
</comment>
<reference evidence="2 3" key="1">
    <citation type="submission" date="2024-01" db="EMBL/GenBank/DDBJ databases">
        <title>The genomes of 5 underutilized Papilionoideae crops provide insights into root nodulation and disease resistanc.</title>
        <authorList>
            <person name="Jiang F."/>
        </authorList>
    </citation>
    <scope>NUCLEOTIDE SEQUENCE [LARGE SCALE GENOMIC DNA]</scope>
    <source>
        <strain evidence="2">LVBAO_FW01</strain>
        <tissue evidence="2">Leaves</tissue>
    </source>
</reference>
<dbReference type="Proteomes" id="UP001367508">
    <property type="component" value="Unassembled WGS sequence"/>
</dbReference>
<evidence type="ECO:0000256" key="1">
    <source>
        <dbReference type="SAM" id="Phobius"/>
    </source>
</evidence>
<keyword evidence="3" id="KW-1185">Reference proteome</keyword>
<dbReference type="EMBL" id="JAYMYQ010000006">
    <property type="protein sequence ID" value="KAK7324441.1"/>
    <property type="molecule type" value="Genomic_DNA"/>
</dbReference>
<keyword evidence="1" id="KW-0472">Membrane</keyword>
<proteinExistence type="predicted"/>
<dbReference type="AlphaFoldDB" id="A0AAN9Q709"/>
<evidence type="ECO:0000313" key="2">
    <source>
        <dbReference type="EMBL" id="KAK7324441.1"/>
    </source>
</evidence>
<evidence type="ECO:0000313" key="3">
    <source>
        <dbReference type="Proteomes" id="UP001367508"/>
    </source>
</evidence>
<name>A0AAN9Q709_CANGL</name>
<keyword evidence="1" id="KW-0812">Transmembrane</keyword>
<gene>
    <name evidence="2" type="ORF">VNO77_27996</name>
</gene>